<dbReference type="PANTHER" id="PTHR23419">
    <property type="entry name" value="DIVALENT CATION TOLERANCE CUTA-RELATED"/>
    <property type="match status" value="1"/>
</dbReference>
<protein>
    <submittedName>
        <fullName evidence="2">Divalent-cation tolerance protein CutA</fullName>
    </submittedName>
</protein>
<dbReference type="InterPro" id="IPR004323">
    <property type="entry name" value="Ion_tolerance_CutA"/>
</dbReference>
<keyword evidence="3" id="KW-1185">Reference proteome</keyword>
<dbReference type="PANTHER" id="PTHR23419:SF8">
    <property type="entry name" value="FI09726P"/>
    <property type="match status" value="1"/>
</dbReference>
<evidence type="ECO:0000313" key="3">
    <source>
        <dbReference type="Proteomes" id="UP001548590"/>
    </source>
</evidence>
<gene>
    <name evidence="2" type="primary">cutA</name>
    <name evidence="2" type="ORF">ABVT11_07450</name>
</gene>
<dbReference type="Proteomes" id="UP001548590">
    <property type="component" value="Unassembled WGS sequence"/>
</dbReference>
<proteinExistence type="inferred from homology"/>
<comment type="similarity">
    <text evidence="1">Belongs to the CutA family.</text>
</comment>
<dbReference type="Pfam" id="PF03091">
    <property type="entry name" value="CutA1"/>
    <property type="match status" value="1"/>
</dbReference>
<organism evidence="2 3">
    <name type="scientific">Uliginosibacterium paludis</name>
    <dbReference type="NCBI Taxonomy" id="1615952"/>
    <lineage>
        <taxon>Bacteria</taxon>
        <taxon>Pseudomonadati</taxon>
        <taxon>Pseudomonadota</taxon>
        <taxon>Betaproteobacteria</taxon>
        <taxon>Rhodocyclales</taxon>
        <taxon>Zoogloeaceae</taxon>
        <taxon>Uliginosibacterium</taxon>
    </lineage>
</organism>
<dbReference type="InterPro" id="IPR011322">
    <property type="entry name" value="N-reg_PII-like_a/b"/>
</dbReference>
<dbReference type="RefSeq" id="WP_345925082.1">
    <property type="nucleotide sequence ID" value="NZ_JBDIVF010000002.1"/>
</dbReference>
<evidence type="ECO:0000313" key="2">
    <source>
        <dbReference type="EMBL" id="MET1489659.1"/>
    </source>
</evidence>
<dbReference type="EMBL" id="JBEWLZ010000003">
    <property type="protein sequence ID" value="MET1489659.1"/>
    <property type="molecule type" value="Genomic_DNA"/>
</dbReference>
<evidence type="ECO:0000256" key="1">
    <source>
        <dbReference type="ARBA" id="ARBA00010169"/>
    </source>
</evidence>
<comment type="caution">
    <text evidence="2">The sequence shown here is derived from an EMBL/GenBank/DDBJ whole genome shotgun (WGS) entry which is preliminary data.</text>
</comment>
<dbReference type="Gene3D" id="3.30.70.120">
    <property type="match status" value="1"/>
</dbReference>
<name>A0ABV2CP24_9RHOO</name>
<accession>A0ABV2CP24</accession>
<reference evidence="2 3" key="1">
    <citation type="submission" date="2024-07" db="EMBL/GenBank/DDBJ databases">
        <title>Uliginosibacterium paludis KCTC:42655.</title>
        <authorList>
            <person name="Kim M.K."/>
        </authorList>
    </citation>
    <scope>NUCLEOTIDE SEQUENCE [LARGE SCALE GENOMIC DNA]</scope>
    <source>
        <strain evidence="2 3">KCTC 42655</strain>
    </source>
</reference>
<dbReference type="SUPFAM" id="SSF54913">
    <property type="entry name" value="GlnB-like"/>
    <property type="match status" value="1"/>
</dbReference>
<dbReference type="InterPro" id="IPR015867">
    <property type="entry name" value="N-reg_PII/ATP_PRibTrfase_C"/>
</dbReference>
<sequence>MTEALVVLCNVPDAGCAERIARALVERRLAACVNILHPCLSVYRWQGEVETQHEIPLLIKTTAACFAALSAALSELHPYEVPEIIALPVSAGLPAYLGWVSQETRAE</sequence>